<comment type="caution">
    <text evidence="1">The sequence shown here is derived from an EMBL/GenBank/DDBJ whole genome shotgun (WGS) entry which is preliminary data.</text>
</comment>
<dbReference type="Proteomes" id="UP000597613">
    <property type="component" value="Unassembled WGS sequence"/>
</dbReference>
<gene>
    <name evidence="1" type="ORF">H8S47_07900</name>
</gene>
<reference evidence="1 2" key="1">
    <citation type="submission" date="2020-08" db="EMBL/GenBank/DDBJ databases">
        <title>Putative novel bacterial strains isolated from necrotic wheat leaf tissues caused by Xanthomonas translucens.</title>
        <authorList>
            <person name="Tambong J.T."/>
        </authorList>
    </citation>
    <scope>NUCLEOTIDE SEQUENCE [LARGE SCALE GENOMIC DNA]</scope>
    <source>
        <strain evidence="2">DOAB 1063</strain>
    </source>
</reference>
<sequence>MTCGALWLSPSAGRALVVDSDSVAMAGSGEPLAEMGVAPSANVQAPAQ</sequence>
<name>A0ABR7AMB8_9SPHN</name>
<protein>
    <submittedName>
        <fullName evidence="1">Uncharacterized protein</fullName>
    </submittedName>
</protein>
<organism evidence="1 2">
    <name type="scientific">Sphingomonas albertensis</name>
    <dbReference type="NCBI Taxonomy" id="2762591"/>
    <lineage>
        <taxon>Bacteria</taxon>
        <taxon>Pseudomonadati</taxon>
        <taxon>Pseudomonadota</taxon>
        <taxon>Alphaproteobacteria</taxon>
        <taxon>Sphingomonadales</taxon>
        <taxon>Sphingomonadaceae</taxon>
        <taxon>Sphingomonas</taxon>
    </lineage>
</organism>
<dbReference type="EMBL" id="JACONT010000013">
    <property type="protein sequence ID" value="MBC3941607.1"/>
    <property type="molecule type" value="Genomic_DNA"/>
</dbReference>
<keyword evidence="2" id="KW-1185">Reference proteome</keyword>
<proteinExistence type="predicted"/>
<evidence type="ECO:0000313" key="1">
    <source>
        <dbReference type="EMBL" id="MBC3941607.1"/>
    </source>
</evidence>
<accession>A0ABR7AMB8</accession>
<evidence type="ECO:0000313" key="2">
    <source>
        <dbReference type="Proteomes" id="UP000597613"/>
    </source>
</evidence>